<dbReference type="PRINTS" id="PR00413">
    <property type="entry name" value="HADHALOGNASE"/>
</dbReference>
<dbReference type="Proteomes" id="UP001057498">
    <property type="component" value="Chromosome"/>
</dbReference>
<comment type="similarity">
    <text evidence="1 3">Belongs to the HAD-like hydrolase superfamily. S-2-haloalkanoic acid dehalogenase family.</text>
</comment>
<dbReference type="InterPro" id="IPR051540">
    <property type="entry name" value="S-2-haloacid_dehalogenase"/>
</dbReference>
<dbReference type="InterPro" id="IPR006439">
    <property type="entry name" value="HAD-SF_hydro_IA"/>
</dbReference>
<evidence type="ECO:0000256" key="3">
    <source>
        <dbReference type="RuleBase" id="RU368077"/>
    </source>
</evidence>
<dbReference type="Gene3D" id="3.40.50.1000">
    <property type="entry name" value="HAD superfamily/HAD-like"/>
    <property type="match status" value="1"/>
</dbReference>
<dbReference type="Pfam" id="PF00702">
    <property type="entry name" value="Hydrolase"/>
    <property type="match status" value="1"/>
</dbReference>
<dbReference type="PANTHER" id="PTHR43316:SF3">
    <property type="entry name" value="HALOACID DEHALOGENASE, TYPE II (AFU_ORTHOLOGUE AFUA_2G07750)-RELATED"/>
    <property type="match status" value="1"/>
</dbReference>
<evidence type="ECO:0000313" key="4">
    <source>
        <dbReference type="EMBL" id="BDI03399.1"/>
    </source>
</evidence>
<dbReference type="SFLD" id="SFLDG01135">
    <property type="entry name" value="C1.5.6:_HAD__Beta-PGM__Phospha"/>
    <property type="match status" value="1"/>
</dbReference>
<dbReference type="Gene3D" id="1.10.150.240">
    <property type="entry name" value="Putative phosphatase, domain 2"/>
    <property type="match status" value="1"/>
</dbReference>
<comment type="function">
    <text evidence="3">Catalyzes the hydrolytic dehalogenation of small (S)-2-haloalkanoic acids to yield the corresponding (R)-2-hydroxyalkanoic acids.</text>
</comment>
<keyword evidence="2 3" id="KW-0378">Hydrolase</keyword>
<organism evidence="4 5">
    <name type="scientific">Sphaerotilus microaerophilus</name>
    <dbReference type="NCBI Taxonomy" id="2914710"/>
    <lineage>
        <taxon>Bacteria</taxon>
        <taxon>Pseudomonadati</taxon>
        <taxon>Pseudomonadota</taxon>
        <taxon>Betaproteobacteria</taxon>
        <taxon>Burkholderiales</taxon>
        <taxon>Sphaerotilaceae</taxon>
        <taxon>Sphaerotilus</taxon>
    </lineage>
</organism>
<dbReference type="NCBIfam" id="TIGR01428">
    <property type="entry name" value="HAD_type_II"/>
    <property type="match status" value="1"/>
</dbReference>
<evidence type="ECO:0000256" key="2">
    <source>
        <dbReference type="ARBA" id="ARBA00022801"/>
    </source>
</evidence>
<evidence type="ECO:0000313" key="5">
    <source>
        <dbReference type="Proteomes" id="UP001057498"/>
    </source>
</evidence>
<dbReference type="EC" id="3.8.1.2" evidence="3"/>
<dbReference type="SFLD" id="SFLDS00003">
    <property type="entry name" value="Haloacid_Dehalogenase"/>
    <property type="match status" value="1"/>
</dbReference>
<name>A0ABM7YGX6_9BURK</name>
<proteinExistence type="inferred from homology"/>
<dbReference type="InterPro" id="IPR036412">
    <property type="entry name" value="HAD-like_sf"/>
</dbReference>
<dbReference type="CDD" id="cd02588">
    <property type="entry name" value="HAD_L2-DEX"/>
    <property type="match status" value="1"/>
</dbReference>
<reference evidence="4" key="1">
    <citation type="submission" date="2022-04" db="EMBL/GenBank/DDBJ databases">
        <title>Whole genome sequence of Sphaerotilus sp. FB-5.</title>
        <authorList>
            <person name="Takeda M."/>
            <person name="Narihara S."/>
            <person name="Akimoto M."/>
            <person name="Akimoto R."/>
            <person name="Nishiyashiki S."/>
            <person name="Murakami T."/>
        </authorList>
    </citation>
    <scope>NUCLEOTIDE SEQUENCE</scope>
    <source>
        <strain evidence="4">FB-5</strain>
    </source>
</reference>
<dbReference type="InterPro" id="IPR023214">
    <property type="entry name" value="HAD_sf"/>
</dbReference>
<dbReference type="SFLD" id="SFLDG01129">
    <property type="entry name" value="C1.5:_HAD__Beta-PGM__Phosphata"/>
    <property type="match status" value="1"/>
</dbReference>
<protein>
    <recommendedName>
        <fullName evidence="3">(S)-2-haloacid dehalogenase</fullName>
        <ecNumber evidence="3">3.8.1.2</ecNumber>
    </recommendedName>
    <alternativeName>
        <fullName evidence="3">2-haloalkanoic acid dehalogenase</fullName>
    </alternativeName>
    <alternativeName>
        <fullName evidence="3">Halocarboxylic acid halidohydrolase</fullName>
    </alternativeName>
    <alternativeName>
        <fullName evidence="3">L-2-haloacid dehalogenase</fullName>
    </alternativeName>
</protein>
<accession>A0ABM7YGX6</accession>
<dbReference type="NCBIfam" id="TIGR01493">
    <property type="entry name" value="HAD-SF-IA-v2"/>
    <property type="match status" value="1"/>
</dbReference>
<dbReference type="InterPro" id="IPR023198">
    <property type="entry name" value="PGP-like_dom2"/>
</dbReference>
<dbReference type="SUPFAM" id="SSF56784">
    <property type="entry name" value="HAD-like"/>
    <property type="match status" value="1"/>
</dbReference>
<keyword evidence="5" id="KW-1185">Reference proteome</keyword>
<dbReference type="SFLD" id="SFLDF00045">
    <property type="entry name" value="2-haloacid_dehalogenase"/>
    <property type="match status" value="1"/>
</dbReference>
<sequence>MDKTQAAQTPCTTPATPAANGGAVPRAVLFDAYGTLFDVYSVALTAEQLFPGRGEALSLLWRDRQIEYTRLVTMSAPDGSRYRPFWEITRDALRFACAKLQLTLGADSELRLMNQYRALSAFPEVREVLQALRQRGVPTGILSNGDPAMLDVATKSAGIGGLLDHVISVEPARAFKTDPRAYALGPATLGLAAKQILFVSSNGWDAIGATWYGYTTLWVNRAGAPLEQLGSEPSRIGASLRDVLAFFPA</sequence>
<comment type="catalytic activity">
    <reaction evidence="3">
        <text>an (S)-2-haloacid + H2O = a (2R)-2-hydroxycarboxylate + a halide anion + H(+)</text>
        <dbReference type="Rhea" id="RHEA:11192"/>
        <dbReference type="ChEBI" id="CHEBI:15377"/>
        <dbReference type="ChEBI" id="CHEBI:15378"/>
        <dbReference type="ChEBI" id="CHEBI:16042"/>
        <dbReference type="ChEBI" id="CHEBI:58314"/>
        <dbReference type="ChEBI" id="CHEBI:137405"/>
        <dbReference type="EC" id="3.8.1.2"/>
    </reaction>
</comment>
<gene>
    <name evidence="4" type="primary">dheII</name>
    <name evidence="4" type="ORF">CATMQ487_03690</name>
</gene>
<dbReference type="EMBL" id="AP025730">
    <property type="protein sequence ID" value="BDI03399.1"/>
    <property type="molecule type" value="Genomic_DNA"/>
</dbReference>
<dbReference type="RefSeq" id="WP_251971690.1">
    <property type="nucleotide sequence ID" value="NZ_AP025730.1"/>
</dbReference>
<evidence type="ECO:0000256" key="1">
    <source>
        <dbReference type="ARBA" id="ARBA00008106"/>
    </source>
</evidence>
<dbReference type="InterPro" id="IPR006328">
    <property type="entry name" value="2-HAD"/>
</dbReference>
<dbReference type="PANTHER" id="PTHR43316">
    <property type="entry name" value="HYDROLASE, HALOACID DELAHOGENASE-RELATED"/>
    <property type="match status" value="1"/>
</dbReference>